<comment type="similarity">
    <text evidence="1">Belongs to the Izumo family.</text>
</comment>
<dbReference type="Pfam" id="PF16706">
    <property type="entry name" value="Izumo-Ig"/>
    <property type="match status" value="1"/>
</dbReference>
<keyword evidence="2 4" id="KW-0732">Signal</keyword>
<feature type="signal peptide" evidence="4">
    <location>
        <begin position="1"/>
        <end position="21"/>
    </location>
</feature>
<dbReference type="PANTHER" id="PTHR35540">
    <property type="entry name" value="IZUMO SPERM-EGG FUSION PROTEIN 1"/>
    <property type="match status" value="1"/>
</dbReference>
<dbReference type="GO" id="GO:0086080">
    <property type="term" value="F:protein binding involved in heterotypic cell-cell adhesion"/>
    <property type="evidence" value="ECO:0007669"/>
    <property type="project" value="TreeGrafter"/>
</dbReference>
<dbReference type="PROSITE" id="PS51257">
    <property type="entry name" value="PROKAR_LIPOPROTEIN"/>
    <property type="match status" value="1"/>
</dbReference>
<dbReference type="InterPro" id="IPR036179">
    <property type="entry name" value="Ig-like_dom_sf"/>
</dbReference>
<feature type="transmembrane region" description="Helical" evidence="3">
    <location>
        <begin position="336"/>
        <end position="360"/>
    </location>
</feature>
<dbReference type="GO" id="GO:0007342">
    <property type="term" value="P:fusion of sperm to egg plasma membrane involved in single fertilization"/>
    <property type="evidence" value="ECO:0007669"/>
    <property type="project" value="InterPro"/>
</dbReference>
<evidence type="ECO:0000313" key="7">
    <source>
        <dbReference type="Proteomes" id="UP001177744"/>
    </source>
</evidence>
<dbReference type="Proteomes" id="UP001177744">
    <property type="component" value="Unassembled WGS sequence"/>
</dbReference>
<proteinExistence type="inferred from homology"/>
<sequence>MGPRFPLLVAALGGCLLPALGCLVCDKRVLDALKSLETDYLPDHLGAEHHKNVMEKLKAGMKDFENLQLEDESFYGSLVRDRQSRDSCVLGKEGSGTRVAGCRDDPTLEKGTWSFLKDLKRITDSDVKGELLVKELFWMLKQQKEILARHVSLFQKEVLCPNKCGMMLQTLTWCETCEKKVHACRKNANCGERSVKVHEMEDMILDCELNWHHASEGLKDYSFYRVWRNKTERLVYKGTAPTLTKPMVKPSDAGTYRCQLNTVKSEPATIIHYQVRVLPKRIVEETPSTSIPNEEDMDVALDEVTWAPNKSSTTIPPPSPSSAAPTPTVENMLRSLLVGLLIWGFVVLIASIVILMLCYWSEKNPGYFIDSIKSWVSTAKEAAQSPKVPEKKAKKSRSQ</sequence>
<protein>
    <recommendedName>
        <fullName evidence="5">Izumo protein immunoglobulin domain-containing protein</fullName>
    </recommendedName>
</protein>
<reference evidence="6" key="1">
    <citation type="submission" date="2023-06" db="EMBL/GenBank/DDBJ databases">
        <title>Reference genome for the Northern bat (Eptesicus nilssonii), a most northern bat species.</title>
        <authorList>
            <person name="Laine V.N."/>
            <person name="Pulliainen A.T."/>
            <person name="Lilley T.M."/>
        </authorList>
    </citation>
    <scope>NUCLEOTIDE SEQUENCE</scope>
    <source>
        <strain evidence="6">BLF_Eptnil</strain>
        <tissue evidence="6">Kidney</tissue>
    </source>
</reference>
<gene>
    <name evidence="6" type="ORF">QTO34_010160</name>
</gene>
<keyword evidence="3" id="KW-0472">Membrane</keyword>
<dbReference type="GO" id="GO:0002080">
    <property type="term" value="C:acrosomal membrane"/>
    <property type="evidence" value="ECO:0007669"/>
    <property type="project" value="TreeGrafter"/>
</dbReference>
<evidence type="ECO:0000256" key="4">
    <source>
        <dbReference type="SAM" id="SignalP"/>
    </source>
</evidence>
<evidence type="ECO:0000256" key="1">
    <source>
        <dbReference type="ARBA" id="ARBA00009633"/>
    </source>
</evidence>
<dbReference type="GO" id="GO:0035036">
    <property type="term" value="P:sperm-egg recognition"/>
    <property type="evidence" value="ECO:0007669"/>
    <property type="project" value="InterPro"/>
</dbReference>
<feature type="domain" description="Izumo protein immunoglobulin" evidence="5">
    <location>
        <begin position="193"/>
        <end position="280"/>
    </location>
</feature>
<dbReference type="GO" id="GO:0005102">
    <property type="term" value="F:signaling receptor binding"/>
    <property type="evidence" value="ECO:0007669"/>
    <property type="project" value="InterPro"/>
</dbReference>
<comment type="caution">
    <text evidence="6">The sequence shown here is derived from an EMBL/GenBank/DDBJ whole genome shotgun (WGS) entry which is preliminary data.</text>
</comment>
<keyword evidence="3" id="KW-0812">Transmembrane</keyword>
<dbReference type="InterPro" id="IPR013783">
    <property type="entry name" value="Ig-like_fold"/>
</dbReference>
<dbReference type="InterPro" id="IPR032699">
    <property type="entry name" value="Izumo-Ig"/>
</dbReference>
<dbReference type="InterPro" id="IPR029389">
    <property type="entry name" value="IZUMO"/>
</dbReference>
<dbReference type="SUPFAM" id="SSF48726">
    <property type="entry name" value="Immunoglobulin"/>
    <property type="match status" value="1"/>
</dbReference>
<evidence type="ECO:0000256" key="3">
    <source>
        <dbReference type="SAM" id="Phobius"/>
    </source>
</evidence>
<accession>A0AA40HFY7</accession>
<dbReference type="InterPro" id="IPR032700">
    <property type="entry name" value="IZUMO1"/>
</dbReference>
<dbReference type="AlphaFoldDB" id="A0AA40HFY7"/>
<dbReference type="EMBL" id="JAULJE010000021">
    <property type="protein sequence ID" value="KAK1329976.1"/>
    <property type="molecule type" value="Genomic_DNA"/>
</dbReference>
<evidence type="ECO:0000259" key="5">
    <source>
        <dbReference type="Pfam" id="PF16706"/>
    </source>
</evidence>
<evidence type="ECO:0000256" key="2">
    <source>
        <dbReference type="ARBA" id="ARBA00022729"/>
    </source>
</evidence>
<keyword evidence="7" id="KW-1185">Reference proteome</keyword>
<feature type="chain" id="PRO_5041427254" description="Izumo protein immunoglobulin domain-containing protein" evidence="4">
    <location>
        <begin position="22"/>
        <end position="399"/>
    </location>
</feature>
<dbReference type="GO" id="GO:0005886">
    <property type="term" value="C:plasma membrane"/>
    <property type="evidence" value="ECO:0007669"/>
    <property type="project" value="TreeGrafter"/>
</dbReference>
<dbReference type="Pfam" id="PF15005">
    <property type="entry name" value="IZUMO"/>
    <property type="match status" value="2"/>
</dbReference>
<dbReference type="PANTHER" id="PTHR35540:SF1">
    <property type="entry name" value="IZUMO SPERM-EGG FUSION PROTEIN 1"/>
    <property type="match status" value="1"/>
</dbReference>
<organism evidence="6 7">
    <name type="scientific">Cnephaeus nilssonii</name>
    <name type="common">Northern bat</name>
    <name type="synonym">Eptesicus nilssonii</name>
    <dbReference type="NCBI Taxonomy" id="3371016"/>
    <lineage>
        <taxon>Eukaryota</taxon>
        <taxon>Metazoa</taxon>
        <taxon>Chordata</taxon>
        <taxon>Craniata</taxon>
        <taxon>Vertebrata</taxon>
        <taxon>Euteleostomi</taxon>
        <taxon>Mammalia</taxon>
        <taxon>Eutheria</taxon>
        <taxon>Laurasiatheria</taxon>
        <taxon>Chiroptera</taxon>
        <taxon>Yangochiroptera</taxon>
        <taxon>Vespertilionidae</taxon>
        <taxon>Cnephaeus</taxon>
    </lineage>
</organism>
<name>A0AA40HFY7_CNENI</name>
<dbReference type="Gene3D" id="2.60.40.10">
    <property type="entry name" value="Immunoglobulins"/>
    <property type="match status" value="1"/>
</dbReference>
<keyword evidence="3" id="KW-1133">Transmembrane helix</keyword>
<evidence type="ECO:0000313" key="6">
    <source>
        <dbReference type="EMBL" id="KAK1329976.1"/>
    </source>
</evidence>